<organism evidence="1 6">
    <name type="scientific">Phytophthora rubi</name>
    <dbReference type="NCBI Taxonomy" id="129364"/>
    <lineage>
        <taxon>Eukaryota</taxon>
        <taxon>Sar</taxon>
        <taxon>Stramenopiles</taxon>
        <taxon>Oomycota</taxon>
        <taxon>Peronosporomycetes</taxon>
        <taxon>Peronosporales</taxon>
        <taxon>Peronosporaceae</taxon>
        <taxon>Phytophthora</taxon>
    </lineage>
</organism>
<accession>A0A6A3KKW1</accession>
<dbReference type="Proteomes" id="UP000434957">
    <property type="component" value="Unassembled WGS sequence"/>
</dbReference>
<evidence type="ECO:0000313" key="4">
    <source>
        <dbReference type="Proteomes" id="UP000429607"/>
    </source>
</evidence>
<dbReference type="Pfam" id="PF13637">
    <property type="entry name" value="Ank_4"/>
    <property type="match status" value="1"/>
</dbReference>
<dbReference type="OrthoDB" id="112536at2759"/>
<dbReference type="PANTHER" id="PTHR46586:SF3">
    <property type="entry name" value="ANKYRIN REPEAT-CONTAINING PROTEIN"/>
    <property type="match status" value="1"/>
</dbReference>
<evidence type="ECO:0000313" key="2">
    <source>
        <dbReference type="EMBL" id="KAE9013023.1"/>
    </source>
</evidence>
<evidence type="ECO:0000313" key="1">
    <source>
        <dbReference type="EMBL" id="KAE9008041.1"/>
    </source>
</evidence>
<dbReference type="InterPro" id="IPR052050">
    <property type="entry name" value="SecEffector_AnkRepeat"/>
</dbReference>
<dbReference type="EMBL" id="QXFV01001173">
    <property type="protein sequence ID" value="KAE9013023.1"/>
    <property type="molecule type" value="Genomic_DNA"/>
</dbReference>
<name>A0A6A3KKW1_9STRA</name>
<dbReference type="InterPro" id="IPR002110">
    <property type="entry name" value="Ankyrin_rpt"/>
</dbReference>
<keyword evidence="5" id="KW-1185">Reference proteome</keyword>
<dbReference type="EMBL" id="QXFU01001199">
    <property type="protein sequence ID" value="KAE9008041.1"/>
    <property type="molecule type" value="Genomic_DNA"/>
</dbReference>
<dbReference type="SUPFAM" id="SSF48403">
    <property type="entry name" value="Ankyrin repeat"/>
    <property type="match status" value="2"/>
</dbReference>
<dbReference type="Pfam" id="PF12796">
    <property type="entry name" value="Ank_2"/>
    <property type="match status" value="1"/>
</dbReference>
<dbReference type="AlphaFoldDB" id="A0A6A3KKW1"/>
<evidence type="ECO:0000313" key="6">
    <source>
        <dbReference type="Proteomes" id="UP000435112"/>
    </source>
</evidence>
<dbReference type="Gene3D" id="1.25.40.20">
    <property type="entry name" value="Ankyrin repeat-containing domain"/>
    <property type="match status" value="2"/>
</dbReference>
<proteinExistence type="predicted"/>
<reference evidence="4 6" key="1">
    <citation type="submission" date="2018-09" db="EMBL/GenBank/DDBJ databases">
        <title>Genomic investigation of the strawberry pathogen Phytophthora fragariae indicates pathogenicity is determined by transcriptional variation in three key races.</title>
        <authorList>
            <person name="Adams T.M."/>
            <person name="Armitage A.D."/>
            <person name="Sobczyk M.K."/>
            <person name="Bates H.J."/>
            <person name="Dunwell J.M."/>
            <person name="Nellist C.F."/>
            <person name="Harrison R.J."/>
        </authorList>
    </citation>
    <scope>NUCLEOTIDE SEQUENCE [LARGE SCALE GENOMIC DNA]</scope>
    <source>
        <strain evidence="2 4">SCRP249</strain>
        <strain evidence="1 6">SCRP324</strain>
        <strain evidence="3 5">SCRP333</strain>
    </source>
</reference>
<dbReference type="Proteomes" id="UP000435112">
    <property type="component" value="Unassembled WGS sequence"/>
</dbReference>
<protein>
    <submittedName>
        <fullName evidence="1">Uncharacterized protein</fullName>
    </submittedName>
</protein>
<gene>
    <name evidence="2" type="ORF">PR001_g15512</name>
    <name evidence="1" type="ORF">PR002_g16026</name>
    <name evidence="3" type="ORF">PR003_g16330</name>
</gene>
<dbReference type="Proteomes" id="UP000429607">
    <property type="component" value="Unassembled WGS sequence"/>
</dbReference>
<evidence type="ECO:0000313" key="3">
    <source>
        <dbReference type="EMBL" id="KAE9326026.1"/>
    </source>
</evidence>
<sequence>MSGHSRFFDETKRPLAMMFCPLLCVDLVLHSRQDAAALQDVGPTIADFLGPARNLSLHEACNTGSLKLLDWIWRVSCDRSNADWSLANYLQSNDHYNQWQFSESLEIAAGRGDLDVVKWLFEHFSGPEVAVGVVEAAAKNGRLSVLQFLLDHDTGRLGHAVHWGGRSLVDAVENGHSEVAQWLYRYAPHRYDEAEVTNAIKTALRVGDMKLAEFLLPRGKCILDYAQFCSHPDVIEWKLHCGYFRRDPFSAGVAIKYLVRSGRLDLMQRIAAQHDPPPENSDWSTDWRCAMVHACVYGDRGILQWLMEHPAGRWTCNGDDRLFSELVFSAAYKGNVNVMQYLYEQGAVDKVRDALLHAIRENHFDLVKWLVEHFPESERIPNYCVMDEAARYGRLKMLQYFQGLDPSAIPGYFPSLASPTQRAARNSRDMTQMFVPASDDYLKVHSTLCRYRTEWRPTEAMDDAAANGHLDVVKWLHTHRSEGCTTAAMDCAAANGHLNVVQWLHTNRVEGCTTKAMDGAAENGHLNVIKWLHSNRFEGCTVKAVEGALSNGHLRVTAWLHSHLPALKPASVELWRRQPHLFELLLFQRFHFGSSFSPGLVEYTREILLDASSKSSHKHIVHWLQEKFPPAPGAREEDQW</sequence>
<dbReference type="InterPro" id="IPR036770">
    <property type="entry name" value="Ankyrin_rpt-contain_sf"/>
</dbReference>
<dbReference type="EMBL" id="QXFT01001187">
    <property type="protein sequence ID" value="KAE9326026.1"/>
    <property type="molecule type" value="Genomic_DNA"/>
</dbReference>
<comment type="caution">
    <text evidence="1">The sequence shown here is derived from an EMBL/GenBank/DDBJ whole genome shotgun (WGS) entry which is preliminary data.</text>
</comment>
<dbReference type="PANTHER" id="PTHR46586">
    <property type="entry name" value="ANKYRIN REPEAT-CONTAINING PROTEIN"/>
    <property type="match status" value="1"/>
</dbReference>
<evidence type="ECO:0000313" key="5">
    <source>
        <dbReference type="Proteomes" id="UP000434957"/>
    </source>
</evidence>